<keyword evidence="2" id="KW-1185">Reference proteome</keyword>
<gene>
    <name evidence="1" type="ORF">SAMN04488068_2843</name>
</gene>
<dbReference type="OrthoDB" id="191189at2"/>
<dbReference type="InterPro" id="IPR023393">
    <property type="entry name" value="START-like_dom_sf"/>
</dbReference>
<accession>A0A1M5R216</accession>
<sequence>MKFTIDKTVDIDAPASIVWEVITDLAAYPQWNPFCVECESTLKPGDPIDMRVKLAGRPQKQREWMKEHIPGKRLAYAMKPVPAGALSSGRSHEVKSIGHDRTRYQSHFELRGWMMPLVRGLLGRRLQHGFAGMTAGIQQRAEQLWAQRRR</sequence>
<dbReference type="STRING" id="490188.SAMN04488068_2843"/>
<evidence type="ECO:0000313" key="1">
    <source>
        <dbReference type="EMBL" id="SHH20116.1"/>
    </source>
</evidence>
<dbReference type="SUPFAM" id="SSF55961">
    <property type="entry name" value="Bet v1-like"/>
    <property type="match status" value="1"/>
</dbReference>
<dbReference type="Gene3D" id="3.30.530.20">
    <property type="match status" value="1"/>
</dbReference>
<dbReference type="Proteomes" id="UP000199758">
    <property type="component" value="Unassembled WGS sequence"/>
</dbReference>
<dbReference type="CDD" id="cd07822">
    <property type="entry name" value="SRPBCC_4"/>
    <property type="match status" value="1"/>
</dbReference>
<dbReference type="InterPro" id="IPR019587">
    <property type="entry name" value="Polyketide_cyclase/dehydratase"/>
</dbReference>
<reference evidence="1 2" key="1">
    <citation type="submission" date="2016-11" db="EMBL/GenBank/DDBJ databases">
        <authorList>
            <person name="Jaros S."/>
            <person name="Januszkiewicz K."/>
            <person name="Wedrychowicz H."/>
        </authorList>
    </citation>
    <scope>NUCLEOTIDE SEQUENCE [LARGE SCALE GENOMIC DNA]</scope>
    <source>
        <strain evidence="1 2">CGMCC 1.7049</strain>
    </source>
</reference>
<organism evidence="1 2">
    <name type="scientific">Hydrocarboniphaga daqingensis</name>
    <dbReference type="NCBI Taxonomy" id="490188"/>
    <lineage>
        <taxon>Bacteria</taxon>
        <taxon>Pseudomonadati</taxon>
        <taxon>Pseudomonadota</taxon>
        <taxon>Gammaproteobacteria</taxon>
        <taxon>Nevskiales</taxon>
        <taxon>Nevskiaceae</taxon>
        <taxon>Hydrocarboniphaga</taxon>
    </lineage>
</organism>
<dbReference type="Pfam" id="PF10604">
    <property type="entry name" value="Polyketide_cyc2"/>
    <property type="match status" value="1"/>
</dbReference>
<proteinExistence type="predicted"/>
<name>A0A1M5R216_9GAMM</name>
<dbReference type="EMBL" id="FQWZ01000007">
    <property type="protein sequence ID" value="SHH20116.1"/>
    <property type="molecule type" value="Genomic_DNA"/>
</dbReference>
<protein>
    <submittedName>
        <fullName evidence="1">Uncharacterized conserved protein YndB, AHSA1/START domain</fullName>
    </submittedName>
</protein>
<dbReference type="AlphaFoldDB" id="A0A1M5R216"/>
<evidence type="ECO:0000313" key="2">
    <source>
        <dbReference type="Proteomes" id="UP000199758"/>
    </source>
</evidence>
<dbReference type="RefSeq" id="WP_072898867.1">
    <property type="nucleotide sequence ID" value="NZ_FQWZ01000007.1"/>
</dbReference>